<evidence type="ECO:0000256" key="2">
    <source>
        <dbReference type="ARBA" id="ARBA00023002"/>
    </source>
</evidence>
<dbReference type="AlphaFoldDB" id="A0A0D1JYB6"/>
<evidence type="ECO:0000259" key="4">
    <source>
        <dbReference type="SMART" id="SM00822"/>
    </source>
</evidence>
<dbReference type="InterPro" id="IPR002347">
    <property type="entry name" value="SDR_fam"/>
</dbReference>
<dbReference type="PRINTS" id="PR00081">
    <property type="entry name" value="GDHRDH"/>
</dbReference>
<name>A0A0D1JYB6_9SPHN</name>
<dbReference type="SMART" id="SM00822">
    <property type="entry name" value="PKS_KR"/>
    <property type="match status" value="1"/>
</dbReference>
<dbReference type="Proteomes" id="UP000033203">
    <property type="component" value="Unassembled WGS sequence"/>
</dbReference>
<dbReference type="InterPro" id="IPR036291">
    <property type="entry name" value="NAD(P)-bd_dom_sf"/>
</dbReference>
<evidence type="ECO:0000256" key="1">
    <source>
        <dbReference type="ARBA" id="ARBA00006484"/>
    </source>
</evidence>
<dbReference type="InterPro" id="IPR057326">
    <property type="entry name" value="KR_dom"/>
</dbReference>
<sequence>MSPGGVIITGAARGIGRATAELFAGQGWTVGVADIDAAECAVVAAALGGRAIALHLDVADQTAWIAALRRFVAHAGGLDLLVNNAGILISGPFEDQPVERHLSVIGINVIGTILGCHSARPYLAGRPGACIVNMSSASAIYGQPELATYSASKFAIRGLTEALNIEWQSDGIRVVDVMPLFVRTDMVQGMTARSFDRMGARLTPSDVARTVHAAATARNDPGKVHWPVGRMTGLMRRLVDLAPDRLVRRMMSQTS</sequence>
<dbReference type="PATRIC" id="fig|1549858.7.peg.557"/>
<dbReference type="NCBIfam" id="NF006123">
    <property type="entry name" value="PRK08267.1"/>
    <property type="match status" value="1"/>
</dbReference>
<dbReference type="GO" id="GO:0016491">
    <property type="term" value="F:oxidoreductase activity"/>
    <property type="evidence" value="ECO:0007669"/>
    <property type="project" value="UniProtKB-KW"/>
</dbReference>
<comment type="similarity">
    <text evidence="1 3">Belongs to the short-chain dehydrogenases/reductases (SDR) family.</text>
</comment>
<organism evidence="5 6">
    <name type="scientific">Sphingomonas melonis</name>
    <dbReference type="NCBI Taxonomy" id="152682"/>
    <lineage>
        <taxon>Bacteria</taxon>
        <taxon>Pseudomonadati</taxon>
        <taxon>Pseudomonadota</taxon>
        <taxon>Alphaproteobacteria</taxon>
        <taxon>Sphingomonadales</taxon>
        <taxon>Sphingomonadaceae</taxon>
        <taxon>Sphingomonas</taxon>
    </lineage>
</organism>
<keyword evidence="2" id="KW-0560">Oxidoreductase</keyword>
<dbReference type="Gene3D" id="3.40.50.720">
    <property type="entry name" value="NAD(P)-binding Rossmann-like Domain"/>
    <property type="match status" value="1"/>
</dbReference>
<feature type="domain" description="Ketoreductase" evidence="4">
    <location>
        <begin position="4"/>
        <end position="170"/>
    </location>
</feature>
<dbReference type="Pfam" id="PF00106">
    <property type="entry name" value="adh_short"/>
    <property type="match status" value="1"/>
</dbReference>
<evidence type="ECO:0000256" key="3">
    <source>
        <dbReference type="RuleBase" id="RU000363"/>
    </source>
</evidence>
<gene>
    <name evidence="5" type="ORF">SR41_15875</name>
</gene>
<evidence type="ECO:0000313" key="5">
    <source>
        <dbReference type="EMBL" id="KIU26228.1"/>
    </source>
</evidence>
<accession>A0A0D1JYB6</accession>
<reference evidence="5 6" key="1">
    <citation type="submission" date="2015-01" db="EMBL/GenBank/DDBJ databases">
        <title>Genome of Sphingomonas taxi strain 30a.</title>
        <authorList>
            <person name="Eevers N."/>
            <person name="Van Hamme J."/>
            <person name="Bottos E."/>
            <person name="Weyens N."/>
            <person name="Vangronsveld J."/>
        </authorList>
    </citation>
    <scope>NUCLEOTIDE SEQUENCE [LARGE SCALE GENOMIC DNA]</scope>
    <source>
        <strain evidence="5 6">30a</strain>
    </source>
</reference>
<evidence type="ECO:0000313" key="6">
    <source>
        <dbReference type="Proteomes" id="UP000033203"/>
    </source>
</evidence>
<dbReference type="EMBL" id="JXTP01000085">
    <property type="protein sequence ID" value="KIU26228.1"/>
    <property type="molecule type" value="Genomic_DNA"/>
</dbReference>
<dbReference type="PANTHER" id="PTHR43391">
    <property type="entry name" value="RETINOL DEHYDROGENASE-RELATED"/>
    <property type="match status" value="1"/>
</dbReference>
<dbReference type="PANTHER" id="PTHR43391:SF82">
    <property type="entry name" value="OXIDOREDUCTASE SADH-RELATED"/>
    <property type="match status" value="1"/>
</dbReference>
<comment type="caution">
    <text evidence="5">The sequence shown here is derived from an EMBL/GenBank/DDBJ whole genome shotgun (WGS) entry which is preliminary data.</text>
</comment>
<protein>
    <recommendedName>
        <fullName evidence="4">Ketoreductase domain-containing protein</fullName>
    </recommendedName>
</protein>
<dbReference type="SUPFAM" id="SSF51735">
    <property type="entry name" value="NAD(P)-binding Rossmann-fold domains"/>
    <property type="match status" value="1"/>
</dbReference>
<dbReference type="PRINTS" id="PR00080">
    <property type="entry name" value="SDRFAMILY"/>
</dbReference>
<proteinExistence type="inferred from homology"/>